<feature type="domain" description="YhcG PDDEXK nuclease" evidence="1">
    <location>
        <begin position="178"/>
        <end position="226"/>
    </location>
</feature>
<dbReference type="InterPro" id="IPR041527">
    <property type="entry name" value="YhcG_N"/>
</dbReference>
<dbReference type="Proteomes" id="UP000406184">
    <property type="component" value="Unassembled WGS sequence"/>
</dbReference>
<dbReference type="EMBL" id="CABHMY010000111">
    <property type="protein sequence ID" value="VUX14172.1"/>
    <property type="molecule type" value="Genomic_DNA"/>
</dbReference>
<reference evidence="3 4" key="1">
    <citation type="submission" date="2019-07" db="EMBL/GenBank/DDBJ databases">
        <authorList>
            <person name="Hibberd C M."/>
            <person name="Gehrig L. J."/>
            <person name="Chang H.-W."/>
            <person name="Venkatesh S."/>
        </authorList>
    </citation>
    <scope>NUCLEOTIDE SEQUENCE [LARGE SCALE GENOMIC DNA]</scope>
    <source>
        <strain evidence="3">Faecalibacterium_prausnitzii_JG_BgPS064</strain>
    </source>
</reference>
<accession>A0A564U413</accession>
<proteinExistence type="predicted"/>
<keyword evidence="4" id="KW-1185">Reference proteome</keyword>
<sequence>MDSNLIPYQPVISDIKNLIAAGQNVAYNAANRAMIMTYWNIGKRIVEEEQSGAERAEYGKRLIPVLSAELTKEFGNSYSSRNLHYYRKFYHCFPDSEILNTRVQNLNWSHFRALLRVPDEDARVWYMNEAANENWSVRTLDRNIGTQYYYRLLHSPKKEAVIAEMKEKTAAEPKHQFELLKSPIVAEFLGFRTEDSFAESDLESAILSHIRDFLMEMGKGFALASNSPREGALFSTPSIMFSFCSVESSAVRSGFSRKNSGTCWKPTLSQ</sequence>
<protein>
    <recommendedName>
        <fullName evidence="5">YhcG N-terminal domain-containing protein</fullName>
    </recommendedName>
</protein>
<dbReference type="PANTHER" id="PTHR30547">
    <property type="entry name" value="UNCHARACTERIZED PROTEIN YHCG-RELATED"/>
    <property type="match status" value="1"/>
</dbReference>
<dbReference type="Pfam" id="PF17761">
    <property type="entry name" value="DUF1016_N"/>
    <property type="match status" value="1"/>
</dbReference>
<evidence type="ECO:0000259" key="1">
    <source>
        <dbReference type="Pfam" id="PF06250"/>
    </source>
</evidence>
<feature type="domain" description="YhcG N-terminal" evidence="2">
    <location>
        <begin position="14"/>
        <end position="151"/>
    </location>
</feature>
<evidence type="ECO:0000313" key="3">
    <source>
        <dbReference type="EMBL" id="VUX14172.1"/>
    </source>
</evidence>
<dbReference type="Pfam" id="PF06250">
    <property type="entry name" value="YhcG_C"/>
    <property type="match status" value="1"/>
</dbReference>
<organism evidence="3 4">
    <name type="scientific">Faecalibacterium prausnitzii</name>
    <dbReference type="NCBI Taxonomy" id="853"/>
    <lineage>
        <taxon>Bacteria</taxon>
        <taxon>Bacillati</taxon>
        <taxon>Bacillota</taxon>
        <taxon>Clostridia</taxon>
        <taxon>Eubacteriales</taxon>
        <taxon>Oscillospiraceae</taxon>
        <taxon>Faecalibacterium</taxon>
    </lineage>
</organism>
<dbReference type="InterPro" id="IPR053148">
    <property type="entry name" value="PD-DEXK-like_domain"/>
</dbReference>
<dbReference type="AlphaFoldDB" id="A0A564U413"/>
<dbReference type="InterPro" id="IPR009362">
    <property type="entry name" value="YhcG_C"/>
</dbReference>
<evidence type="ECO:0000313" key="4">
    <source>
        <dbReference type="Proteomes" id="UP000406184"/>
    </source>
</evidence>
<evidence type="ECO:0008006" key="5">
    <source>
        <dbReference type="Google" id="ProtNLM"/>
    </source>
</evidence>
<dbReference type="PANTHER" id="PTHR30547:SF5">
    <property type="entry name" value="NUCLEASE YHCG-RELATED"/>
    <property type="match status" value="1"/>
</dbReference>
<gene>
    <name evidence="3" type="ORF">FPPS064S07_00974</name>
</gene>
<evidence type="ECO:0000259" key="2">
    <source>
        <dbReference type="Pfam" id="PF17761"/>
    </source>
</evidence>
<name>A0A564U413_9FIRM</name>